<dbReference type="EMBL" id="JAERWK010000008">
    <property type="protein sequence ID" value="MBM9467092.1"/>
    <property type="molecule type" value="Genomic_DNA"/>
</dbReference>
<keyword evidence="2" id="KW-0812">Transmembrane</keyword>
<keyword evidence="2" id="KW-0472">Membrane</keyword>
<gene>
    <name evidence="3" type="ORF">JL106_07325</name>
</gene>
<feature type="transmembrane region" description="Helical" evidence="2">
    <location>
        <begin position="175"/>
        <end position="197"/>
    </location>
</feature>
<sequence length="215" mass="22117">MSSVDDTSTTTDGSRPYSHTAADLGVDRASVQARETEKYGGVKIGSAFFGFMSAVGIAALLTSLLTETGVPLGLANDTTMADINDQAAAATGTAKTIGLIGAIALLVVVALAWFCVGYVTGRMARFNGTKQGLAVWLWSVVFAVVVAVLVLLFGSKFNVLSNLNLPRIPIDEGRLTTAGLIAIAAVILVSLGAALLGGKVGMAYHRRVDKAGLSA</sequence>
<proteinExistence type="predicted"/>
<name>A0A938YES3_9ACTN</name>
<dbReference type="RefSeq" id="WP_205260009.1">
    <property type="nucleotide sequence ID" value="NZ_JAERWK010000008.1"/>
</dbReference>
<reference evidence="3" key="1">
    <citation type="submission" date="2021-01" db="EMBL/GenBank/DDBJ databases">
        <title>YIM 132084 draft genome.</title>
        <authorList>
            <person name="An D."/>
        </authorList>
    </citation>
    <scope>NUCLEOTIDE SEQUENCE</scope>
    <source>
        <strain evidence="3">YIM 132084</strain>
    </source>
</reference>
<comment type="caution">
    <text evidence="3">The sequence shown here is derived from an EMBL/GenBank/DDBJ whole genome shotgun (WGS) entry which is preliminary data.</text>
</comment>
<evidence type="ECO:0000256" key="1">
    <source>
        <dbReference type="SAM" id="MobiDB-lite"/>
    </source>
</evidence>
<evidence type="ECO:0000256" key="2">
    <source>
        <dbReference type="SAM" id="Phobius"/>
    </source>
</evidence>
<keyword evidence="2" id="KW-1133">Transmembrane helix</keyword>
<accession>A0A938YES3</accession>
<dbReference type="Proteomes" id="UP000663792">
    <property type="component" value="Unassembled WGS sequence"/>
</dbReference>
<feature type="transmembrane region" description="Helical" evidence="2">
    <location>
        <begin position="97"/>
        <end position="121"/>
    </location>
</feature>
<organism evidence="3 4">
    <name type="scientific">Nakamurella leprariae</name>
    <dbReference type="NCBI Taxonomy" id="2803911"/>
    <lineage>
        <taxon>Bacteria</taxon>
        <taxon>Bacillati</taxon>
        <taxon>Actinomycetota</taxon>
        <taxon>Actinomycetes</taxon>
        <taxon>Nakamurellales</taxon>
        <taxon>Nakamurellaceae</taxon>
        <taxon>Nakamurella</taxon>
    </lineage>
</organism>
<feature type="transmembrane region" description="Helical" evidence="2">
    <location>
        <begin position="44"/>
        <end position="65"/>
    </location>
</feature>
<dbReference type="AlphaFoldDB" id="A0A938YES3"/>
<feature type="transmembrane region" description="Helical" evidence="2">
    <location>
        <begin position="133"/>
        <end position="155"/>
    </location>
</feature>
<feature type="region of interest" description="Disordered" evidence="1">
    <location>
        <begin position="1"/>
        <end position="20"/>
    </location>
</feature>
<evidence type="ECO:0000313" key="4">
    <source>
        <dbReference type="Proteomes" id="UP000663792"/>
    </source>
</evidence>
<keyword evidence="4" id="KW-1185">Reference proteome</keyword>
<evidence type="ECO:0000313" key="3">
    <source>
        <dbReference type="EMBL" id="MBM9467092.1"/>
    </source>
</evidence>
<feature type="compositionally biased region" description="Low complexity" evidence="1">
    <location>
        <begin position="1"/>
        <end position="14"/>
    </location>
</feature>
<protein>
    <submittedName>
        <fullName evidence="3">Uncharacterized protein</fullName>
    </submittedName>
</protein>